<evidence type="ECO:0000256" key="2">
    <source>
        <dbReference type="ARBA" id="ARBA00022692"/>
    </source>
</evidence>
<feature type="transmembrane region" description="Helical" evidence="5">
    <location>
        <begin position="108"/>
        <end position="125"/>
    </location>
</feature>
<dbReference type="Pfam" id="PF13564">
    <property type="entry name" value="DoxX_2"/>
    <property type="match status" value="1"/>
</dbReference>
<dbReference type="AlphaFoldDB" id="A0A1I5SLA9"/>
<dbReference type="OrthoDB" id="3385086at2"/>
<evidence type="ECO:0000313" key="7">
    <source>
        <dbReference type="Proteomes" id="UP000199306"/>
    </source>
</evidence>
<dbReference type="Proteomes" id="UP000199306">
    <property type="component" value="Unassembled WGS sequence"/>
</dbReference>
<evidence type="ECO:0000256" key="4">
    <source>
        <dbReference type="ARBA" id="ARBA00023136"/>
    </source>
</evidence>
<sequence>MIIEQKTSKTMNIIIWIAQVILAAGFIWAATMKLFQPTDELAKMWPWTADHAGLVKFTGILDLLTGIGLILPTLLRIQPRLTIYAAYGTVVLMITASIFHIARAEASLIGVNIFFAVIALFIAWGRQKKAPVATNQSDS</sequence>
<evidence type="ECO:0000256" key="1">
    <source>
        <dbReference type="ARBA" id="ARBA00004141"/>
    </source>
</evidence>
<evidence type="ECO:0000256" key="5">
    <source>
        <dbReference type="SAM" id="Phobius"/>
    </source>
</evidence>
<dbReference type="EMBL" id="FOXH01000005">
    <property type="protein sequence ID" value="SFP71584.1"/>
    <property type="molecule type" value="Genomic_DNA"/>
</dbReference>
<proteinExistence type="predicted"/>
<reference evidence="6 7" key="1">
    <citation type="submission" date="2016-10" db="EMBL/GenBank/DDBJ databases">
        <authorList>
            <person name="de Groot N.N."/>
        </authorList>
    </citation>
    <scope>NUCLEOTIDE SEQUENCE [LARGE SCALE GENOMIC DNA]</scope>
    <source>
        <strain evidence="7">E92,LMG 26720,CCM 7988</strain>
    </source>
</reference>
<evidence type="ECO:0000313" key="6">
    <source>
        <dbReference type="EMBL" id="SFP71584.1"/>
    </source>
</evidence>
<feature type="transmembrane region" description="Helical" evidence="5">
    <location>
        <begin position="51"/>
        <end position="71"/>
    </location>
</feature>
<name>A0A1I5SLA9_9BACT</name>
<feature type="transmembrane region" description="Helical" evidence="5">
    <location>
        <begin position="12"/>
        <end position="31"/>
    </location>
</feature>
<keyword evidence="4 5" id="KW-0472">Membrane</keyword>
<accession>A0A1I5SLA9</accession>
<feature type="transmembrane region" description="Helical" evidence="5">
    <location>
        <begin position="83"/>
        <end position="102"/>
    </location>
</feature>
<evidence type="ECO:0000256" key="3">
    <source>
        <dbReference type="ARBA" id="ARBA00022989"/>
    </source>
</evidence>
<protein>
    <submittedName>
        <fullName evidence="6">DoxX-like family protein</fullName>
    </submittedName>
</protein>
<dbReference type="InterPro" id="IPR032808">
    <property type="entry name" value="DoxX"/>
</dbReference>
<comment type="subcellular location">
    <subcellularLocation>
        <location evidence="1">Membrane</location>
        <topology evidence="1">Multi-pass membrane protein</topology>
    </subcellularLocation>
</comment>
<keyword evidence="7" id="KW-1185">Reference proteome</keyword>
<keyword evidence="2 5" id="KW-0812">Transmembrane</keyword>
<dbReference type="GO" id="GO:0016020">
    <property type="term" value="C:membrane"/>
    <property type="evidence" value="ECO:0007669"/>
    <property type="project" value="UniProtKB-SubCell"/>
</dbReference>
<gene>
    <name evidence="6" type="ORF">SAMN04515674_10587</name>
</gene>
<organism evidence="6 7">
    <name type="scientific">Pseudarcicella hirudinis</name>
    <dbReference type="NCBI Taxonomy" id="1079859"/>
    <lineage>
        <taxon>Bacteria</taxon>
        <taxon>Pseudomonadati</taxon>
        <taxon>Bacteroidota</taxon>
        <taxon>Cytophagia</taxon>
        <taxon>Cytophagales</taxon>
        <taxon>Flectobacillaceae</taxon>
        <taxon>Pseudarcicella</taxon>
    </lineage>
</organism>
<dbReference type="STRING" id="1079859.SAMN04515674_10587"/>
<keyword evidence="3 5" id="KW-1133">Transmembrane helix</keyword>